<evidence type="ECO:0000313" key="3">
    <source>
        <dbReference type="Proteomes" id="UP000076552"/>
    </source>
</evidence>
<accession>A0A161VTE4</accession>
<evidence type="ECO:0000313" key="2">
    <source>
        <dbReference type="EMBL" id="KZL74645.1"/>
    </source>
</evidence>
<proteinExistence type="predicted"/>
<dbReference type="Proteomes" id="UP000076552">
    <property type="component" value="Unassembled WGS sequence"/>
</dbReference>
<dbReference type="EMBL" id="LFIV01000031">
    <property type="protein sequence ID" value="KZL74645.1"/>
    <property type="molecule type" value="Genomic_DNA"/>
</dbReference>
<gene>
    <name evidence="2" type="ORF">CT0861_00026</name>
</gene>
<name>A0A161VTE4_9PEZI</name>
<organism evidence="2 3">
    <name type="scientific">Colletotrichum tofieldiae</name>
    <dbReference type="NCBI Taxonomy" id="708197"/>
    <lineage>
        <taxon>Eukaryota</taxon>
        <taxon>Fungi</taxon>
        <taxon>Dikarya</taxon>
        <taxon>Ascomycota</taxon>
        <taxon>Pezizomycotina</taxon>
        <taxon>Sordariomycetes</taxon>
        <taxon>Hypocreomycetidae</taxon>
        <taxon>Glomerellales</taxon>
        <taxon>Glomerellaceae</taxon>
        <taxon>Colletotrichum</taxon>
        <taxon>Colletotrichum spaethianum species complex</taxon>
    </lineage>
</organism>
<keyword evidence="3" id="KW-1185">Reference proteome</keyword>
<protein>
    <submittedName>
        <fullName evidence="2">Uncharacterized protein</fullName>
    </submittedName>
</protein>
<feature type="compositionally biased region" description="Low complexity" evidence="1">
    <location>
        <begin position="31"/>
        <end position="54"/>
    </location>
</feature>
<feature type="compositionally biased region" description="Low complexity" evidence="1">
    <location>
        <begin position="1"/>
        <end position="20"/>
    </location>
</feature>
<feature type="non-terminal residue" evidence="2">
    <location>
        <position position="1"/>
    </location>
</feature>
<comment type="caution">
    <text evidence="2">The sequence shown here is derived from an EMBL/GenBank/DDBJ whole genome shotgun (WGS) entry which is preliminary data.</text>
</comment>
<reference evidence="2 3" key="1">
    <citation type="submission" date="2015-06" db="EMBL/GenBank/DDBJ databases">
        <title>Survival trade-offs in plant roots during colonization by closely related pathogenic and mutualistic fungi.</title>
        <authorList>
            <person name="Hacquard S."/>
            <person name="Kracher B."/>
            <person name="Hiruma K."/>
            <person name="Weinman A."/>
            <person name="Muench P."/>
            <person name="Garrido Oter R."/>
            <person name="Ver Loren van Themaat E."/>
            <person name="Dallerey J.-F."/>
            <person name="Damm U."/>
            <person name="Henrissat B."/>
            <person name="Lespinet O."/>
            <person name="Thon M."/>
            <person name="Kemen E."/>
            <person name="McHardy A.C."/>
            <person name="Schulze-Lefert P."/>
            <person name="O'Connell R.J."/>
        </authorList>
    </citation>
    <scope>NUCLEOTIDE SEQUENCE [LARGE SCALE GENOMIC DNA]</scope>
    <source>
        <strain evidence="2 3">0861</strain>
    </source>
</reference>
<feature type="non-terminal residue" evidence="2">
    <location>
        <position position="165"/>
    </location>
</feature>
<dbReference type="AlphaFoldDB" id="A0A161VTE4"/>
<evidence type="ECO:0000256" key="1">
    <source>
        <dbReference type="SAM" id="MobiDB-lite"/>
    </source>
</evidence>
<feature type="region of interest" description="Disordered" evidence="1">
    <location>
        <begin position="1"/>
        <end position="65"/>
    </location>
</feature>
<sequence length="165" mass="17294">LSKCSAASSSNSSPRTSPATLRNTRKDTMDPTANTTSAPTPSPASTSPIIALAPGPRTKTSSRSQKAAVSAFREAGLPPARLRGRLSWLARASCEGRGGTGWMRGVDNGYPRAAEHPGAALQGAHRQMISGTHGRGGGMMGLHGTKRHGELIGQFRLYWKCQSLA</sequence>